<dbReference type="Pfam" id="PF07963">
    <property type="entry name" value="N_methyl"/>
    <property type="match status" value="1"/>
</dbReference>
<evidence type="ECO:0000256" key="8">
    <source>
        <dbReference type="ARBA" id="ARBA00023136"/>
    </source>
</evidence>
<evidence type="ECO:0000313" key="13">
    <source>
        <dbReference type="EMBL" id="MEM0515951.1"/>
    </source>
</evidence>
<evidence type="ECO:0000256" key="7">
    <source>
        <dbReference type="ARBA" id="ARBA00022989"/>
    </source>
</evidence>
<evidence type="ECO:0000256" key="1">
    <source>
        <dbReference type="ARBA" id="ARBA00004377"/>
    </source>
</evidence>
<evidence type="ECO:0000256" key="11">
    <source>
        <dbReference type="SAM" id="Phobius"/>
    </source>
</evidence>
<evidence type="ECO:0000259" key="12">
    <source>
        <dbReference type="Pfam" id="PF12019"/>
    </source>
</evidence>
<evidence type="ECO:0000256" key="3">
    <source>
        <dbReference type="ARBA" id="ARBA00022475"/>
    </source>
</evidence>
<comment type="subcellular location">
    <subcellularLocation>
        <location evidence="1">Cell inner membrane</location>
        <topology evidence="1">Single-pass membrane protein</topology>
    </subcellularLocation>
</comment>
<gene>
    <name evidence="13" type="ORF">WCN91_11090</name>
</gene>
<comment type="caution">
    <text evidence="13">The sequence shown here is derived from an EMBL/GenBank/DDBJ whole genome shotgun (WGS) entry which is preliminary data.</text>
</comment>
<reference evidence="13 14" key="1">
    <citation type="submission" date="2024-03" db="EMBL/GenBank/DDBJ databases">
        <title>Pseudoalteromonas qingdaonensis sp. nov., isolated from the intestines of marine benthic organisms.</title>
        <authorList>
            <person name="Lin X."/>
            <person name="Fang S."/>
            <person name="Hu X."/>
        </authorList>
    </citation>
    <scope>NUCLEOTIDE SEQUENCE [LARGE SCALE GENOMIC DNA]</scope>
    <source>
        <strain evidence="13 14">YIC-827</strain>
    </source>
</reference>
<dbReference type="RefSeq" id="WP_342679049.1">
    <property type="nucleotide sequence ID" value="NZ_JBCGCU010000012.1"/>
</dbReference>
<dbReference type="Proteomes" id="UP001447008">
    <property type="component" value="Unassembled WGS sequence"/>
</dbReference>
<evidence type="ECO:0000313" key="14">
    <source>
        <dbReference type="Proteomes" id="UP001447008"/>
    </source>
</evidence>
<keyword evidence="8 11" id="KW-0472">Membrane</keyword>
<evidence type="ECO:0000256" key="4">
    <source>
        <dbReference type="ARBA" id="ARBA00022481"/>
    </source>
</evidence>
<evidence type="ECO:0000256" key="10">
    <source>
        <dbReference type="ARBA" id="ARBA00030775"/>
    </source>
</evidence>
<dbReference type="InterPro" id="IPR022346">
    <property type="entry name" value="T2SS_GspH"/>
</dbReference>
<evidence type="ECO:0000256" key="6">
    <source>
        <dbReference type="ARBA" id="ARBA00022692"/>
    </source>
</evidence>
<organism evidence="13 14">
    <name type="scientific">Pseudoalteromonas qingdaonensis</name>
    <dbReference type="NCBI Taxonomy" id="3131913"/>
    <lineage>
        <taxon>Bacteria</taxon>
        <taxon>Pseudomonadati</taxon>
        <taxon>Pseudomonadota</taxon>
        <taxon>Gammaproteobacteria</taxon>
        <taxon>Alteromonadales</taxon>
        <taxon>Pseudoalteromonadaceae</taxon>
        <taxon>Pseudoalteromonas</taxon>
    </lineage>
</organism>
<keyword evidence="3" id="KW-1003">Cell membrane</keyword>
<name>A0ABU9MYM0_9GAMM</name>
<dbReference type="InterPro" id="IPR045584">
    <property type="entry name" value="Pilin-like"/>
</dbReference>
<dbReference type="NCBIfam" id="TIGR02532">
    <property type="entry name" value="IV_pilin_GFxxxE"/>
    <property type="match status" value="1"/>
</dbReference>
<keyword evidence="5" id="KW-0997">Cell inner membrane</keyword>
<keyword evidence="6 11" id="KW-0812">Transmembrane</keyword>
<keyword evidence="14" id="KW-1185">Reference proteome</keyword>
<dbReference type="InterPro" id="IPR012902">
    <property type="entry name" value="N_methyl_site"/>
</dbReference>
<sequence>MKAQSLVYTHHATLGMTLVELMVAISIAAILISIALFSFGDLQLTNRRTNYMQTLHRNVMSARTYAIYHNQFVRICPSIAQQCTDSWQNDIMIFVDENKDQQRNTNEQILRVISPPRSGDNISYSRTGVSFKPTGMLLGFNNGSFVYCSAEPKLNQPAMRITVSLVGRIRLLEDSDKCN</sequence>
<feature type="domain" description="General secretion pathway GspH" evidence="12">
    <location>
        <begin position="53"/>
        <end position="167"/>
    </location>
</feature>
<evidence type="ECO:0000256" key="9">
    <source>
        <dbReference type="ARBA" id="ARBA00025772"/>
    </source>
</evidence>
<dbReference type="EMBL" id="JBCGCU010000012">
    <property type="protein sequence ID" value="MEM0515951.1"/>
    <property type="molecule type" value="Genomic_DNA"/>
</dbReference>
<comment type="similarity">
    <text evidence="9">Belongs to the GSP H family.</text>
</comment>
<evidence type="ECO:0000256" key="5">
    <source>
        <dbReference type="ARBA" id="ARBA00022519"/>
    </source>
</evidence>
<keyword evidence="4" id="KW-0488">Methylation</keyword>
<accession>A0ABU9MYM0</accession>
<feature type="transmembrane region" description="Helical" evidence="11">
    <location>
        <begin position="12"/>
        <end position="39"/>
    </location>
</feature>
<dbReference type="Gene3D" id="3.55.40.10">
    <property type="entry name" value="minor pseudopilin epsh domain"/>
    <property type="match status" value="1"/>
</dbReference>
<dbReference type="SUPFAM" id="SSF54523">
    <property type="entry name" value="Pili subunits"/>
    <property type="match status" value="1"/>
</dbReference>
<evidence type="ECO:0000256" key="2">
    <source>
        <dbReference type="ARBA" id="ARBA00021549"/>
    </source>
</evidence>
<dbReference type="Pfam" id="PF12019">
    <property type="entry name" value="GspH"/>
    <property type="match status" value="1"/>
</dbReference>
<protein>
    <recommendedName>
        <fullName evidence="2">Type II secretion system protein H</fullName>
    </recommendedName>
    <alternativeName>
        <fullName evidence="10">General secretion pathway protein H</fullName>
    </alternativeName>
</protein>
<keyword evidence="7 11" id="KW-1133">Transmembrane helix</keyword>
<proteinExistence type="inferred from homology"/>